<name>A0A378FPU8_KLEPN</name>
<dbReference type="AlphaFoldDB" id="A0A378FPU8"/>
<gene>
    <name evidence="2" type="ORF">NCTC9617_02366</name>
</gene>
<evidence type="ECO:0000313" key="3">
    <source>
        <dbReference type="Proteomes" id="UP000255167"/>
    </source>
</evidence>
<reference evidence="2 3" key="1">
    <citation type="submission" date="2018-06" db="EMBL/GenBank/DDBJ databases">
        <authorList>
            <consortium name="Pathogen Informatics"/>
            <person name="Doyle S."/>
        </authorList>
    </citation>
    <scope>NUCLEOTIDE SEQUENCE [LARGE SCALE GENOMIC DNA]</scope>
    <source>
        <strain evidence="2 3">NCTC9617</strain>
    </source>
</reference>
<evidence type="ECO:0000313" key="2">
    <source>
        <dbReference type="EMBL" id="STW45879.1"/>
    </source>
</evidence>
<evidence type="ECO:0000256" key="1">
    <source>
        <dbReference type="SAM" id="SignalP"/>
    </source>
</evidence>
<proteinExistence type="predicted"/>
<dbReference type="Gene3D" id="2.160.20.10">
    <property type="entry name" value="Single-stranded right-handed beta-helix, Pectin lyase-like"/>
    <property type="match status" value="1"/>
</dbReference>
<keyword evidence="1" id="KW-0732">Signal</keyword>
<organism evidence="2 3">
    <name type="scientific">Klebsiella pneumoniae</name>
    <dbReference type="NCBI Taxonomy" id="573"/>
    <lineage>
        <taxon>Bacteria</taxon>
        <taxon>Pseudomonadati</taxon>
        <taxon>Pseudomonadota</taxon>
        <taxon>Gammaproteobacteria</taxon>
        <taxon>Enterobacterales</taxon>
        <taxon>Enterobacteriaceae</taxon>
        <taxon>Klebsiella/Raoultella group</taxon>
        <taxon>Klebsiella</taxon>
        <taxon>Klebsiella pneumoniae complex</taxon>
    </lineage>
</organism>
<dbReference type="Proteomes" id="UP000255167">
    <property type="component" value="Unassembled WGS sequence"/>
</dbReference>
<dbReference type="InterPro" id="IPR012334">
    <property type="entry name" value="Pectin_lyas_fold"/>
</dbReference>
<feature type="chain" id="PRO_5016796078" evidence="1">
    <location>
        <begin position="23"/>
        <end position="81"/>
    </location>
</feature>
<dbReference type="EMBL" id="UGNC01000005">
    <property type="protein sequence ID" value="STW45879.1"/>
    <property type="molecule type" value="Genomic_DNA"/>
</dbReference>
<sequence>MFKFKASYVALAAVLTSSVVYADPTSYTHSSGATVIDIEKPNAAGVSHNLYATSTSAPMAPSSITAAMMSATAHWQYRPQQ</sequence>
<protein>
    <submittedName>
        <fullName evidence="2">Filamentous hemagglutinin</fullName>
    </submittedName>
</protein>
<feature type="signal peptide" evidence="1">
    <location>
        <begin position="1"/>
        <end position="22"/>
    </location>
</feature>
<accession>A0A378FPU8</accession>